<gene>
    <name evidence="1" type="ORF">AVEN_230309_1</name>
    <name evidence="2" type="ORF">AVEN_255770_1</name>
</gene>
<comment type="caution">
    <text evidence="1">The sequence shown here is derived from an EMBL/GenBank/DDBJ whole genome shotgun (WGS) entry which is preliminary data.</text>
</comment>
<dbReference type="OrthoDB" id="6437418at2759"/>
<proteinExistence type="predicted"/>
<dbReference type="EMBL" id="BGPR01067772">
    <property type="protein sequence ID" value="GBO41888.1"/>
    <property type="molecule type" value="Genomic_DNA"/>
</dbReference>
<evidence type="ECO:0000313" key="1">
    <source>
        <dbReference type="EMBL" id="GBO41888.1"/>
    </source>
</evidence>
<dbReference type="Proteomes" id="UP000499080">
    <property type="component" value="Unassembled WGS sequence"/>
</dbReference>
<dbReference type="EMBL" id="BGPR01067774">
    <property type="protein sequence ID" value="GBO41893.1"/>
    <property type="molecule type" value="Genomic_DNA"/>
</dbReference>
<accession>A0A4Y2WYF3</accession>
<reference evidence="1 3" key="1">
    <citation type="journal article" date="2019" name="Sci. Rep.">
        <title>Orb-weaving spider Araneus ventricosus genome elucidates the spidroin gene catalogue.</title>
        <authorList>
            <person name="Kono N."/>
            <person name="Nakamura H."/>
            <person name="Ohtoshi R."/>
            <person name="Moran D.A.P."/>
            <person name="Shinohara A."/>
            <person name="Yoshida Y."/>
            <person name="Fujiwara M."/>
            <person name="Mori M."/>
            <person name="Tomita M."/>
            <person name="Arakawa K."/>
        </authorList>
    </citation>
    <scope>NUCLEOTIDE SEQUENCE [LARGE SCALE GENOMIC DNA]</scope>
</reference>
<evidence type="ECO:0000313" key="3">
    <source>
        <dbReference type="Proteomes" id="UP000499080"/>
    </source>
</evidence>
<keyword evidence="3" id="KW-1185">Reference proteome</keyword>
<dbReference type="AlphaFoldDB" id="A0A4Y2WYF3"/>
<protein>
    <submittedName>
        <fullName evidence="1">Uncharacterized protein</fullName>
    </submittedName>
</protein>
<name>A0A4Y2WYF3_ARAVE</name>
<evidence type="ECO:0000313" key="2">
    <source>
        <dbReference type="EMBL" id="GBO41893.1"/>
    </source>
</evidence>
<feature type="non-terminal residue" evidence="1">
    <location>
        <position position="1"/>
    </location>
</feature>
<sequence>VRGAPSEKELERYSVQQQRDHPYTIYIGTVFQNFGDELPTSLDYKIRYNTWFGSNFKTQLKYKMGAQSSIYDSTLFFIVLFGEFWCF</sequence>
<organism evidence="1 3">
    <name type="scientific">Araneus ventricosus</name>
    <name type="common">Orbweaver spider</name>
    <name type="synonym">Epeira ventricosa</name>
    <dbReference type="NCBI Taxonomy" id="182803"/>
    <lineage>
        <taxon>Eukaryota</taxon>
        <taxon>Metazoa</taxon>
        <taxon>Ecdysozoa</taxon>
        <taxon>Arthropoda</taxon>
        <taxon>Chelicerata</taxon>
        <taxon>Arachnida</taxon>
        <taxon>Araneae</taxon>
        <taxon>Araneomorphae</taxon>
        <taxon>Entelegynae</taxon>
        <taxon>Araneoidea</taxon>
        <taxon>Araneidae</taxon>
        <taxon>Araneus</taxon>
    </lineage>
</organism>